<dbReference type="PATRIC" id="fig|1679170.3.peg.3084"/>
<name>A0A0K9H0F8_9BACI</name>
<comment type="caution">
    <text evidence="3">The sequence shown here is derived from an EMBL/GenBank/DDBJ whole genome shotgun (WGS) entry which is preliminary data.</text>
</comment>
<feature type="domain" description="Glycosyl transferase family 1" evidence="1">
    <location>
        <begin position="184"/>
        <end position="359"/>
    </location>
</feature>
<evidence type="ECO:0000313" key="4">
    <source>
        <dbReference type="Proteomes" id="UP000037146"/>
    </source>
</evidence>
<dbReference type="SUPFAM" id="SSF53756">
    <property type="entry name" value="UDP-Glycosyltransferase/glycogen phosphorylase"/>
    <property type="match status" value="1"/>
</dbReference>
<dbReference type="PANTHER" id="PTHR12526:SF638">
    <property type="entry name" value="SPORE COAT PROTEIN SA"/>
    <property type="match status" value="1"/>
</dbReference>
<feature type="domain" description="Glycosyltransferase subfamily 4-like N-terminal" evidence="2">
    <location>
        <begin position="28"/>
        <end position="171"/>
    </location>
</feature>
<dbReference type="EMBL" id="LFZW01000001">
    <property type="protein sequence ID" value="KMY52345.1"/>
    <property type="molecule type" value="Genomic_DNA"/>
</dbReference>
<accession>A0A0K9H0F8</accession>
<sequence length="388" mass="43803">MEIALICTEMLTVPSIRGGAIQVLIDGITPHLSKNHHLTIYCITDPDLPDMEVVNEVKYIRFPRENYAFHVGKKLAEKTASMEYYDVIHVFNRPRDLLIYKNAMPMSRFVLSLHNEMFRDGKISTEMGNLVIRAVDRIMTISEYIGQTIISRFPLAKSKVKAIYSGVDLQRYKPIWEQDAQSRRNELRKKYGVEDKKVVLFVGRLSAVKGPDILLEAMEQVIQKHPDAVLVIVGSKWFSDDRIDEFGLSLRKLAEVLGKNKVVFTGFVPPSEIPSHFLVGDLFVCSSQWQEPLARVHYEAMGAGLPIITTNRGGNAEIIKHLDNGILIDDYTNSVAFADAIAFLLSNKQVANSIARTGRIFVESNFGFEHVTKRMEGLYVASTQSKKP</sequence>
<dbReference type="Pfam" id="PF13439">
    <property type="entry name" value="Glyco_transf_4"/>
    <property type="match status" value="1"/>
</dbReference>
<dbReference type="AlphaFoldDB" id="A0A0K9H0F8"/>
<keyword evidence="4" id="KW-1185">Reference proteome</keyword>
<dbReference type="InterPro" id="IPR028098">
    <property type="entry name" value="Glyco_trans_4-like_N"/>
</dbReference>
<dbReference type="PANTHER" id="PTHR12526">
    <property type="entry name" value="GLYCOSYLTRANSFERASE"/>
    <property type="match status" value="1"/>
</dbReference>
<protein>
    <submittedName>
        <fullName evidence="3">Glycosyl transferase</fullName>
    </submittedName>
</protein>
<dbReference type="Proteomes" id="UP000037146">
    <property type="component" value="Unassembled WGS sequence"/>
</dbReference>
<organism evidence="3 4">
    <name type="scientific">Peribacillus loiseleuriae</name>
    <dbReference type="NCBI Taxonomy" id="1679170"/>
    <lineage>
        <taxon>Bacteria</taxon>
        <taxon>Bacillati</taxon>
        <taxon>Bacillota</taxon>
        <taxon>Bacilli</taxon>
        <taxon>Bacillales</taxon>
        <taxon>Bacillaceae</taxon>
        <taxon>Peribacillus</taxon>
    </lineage>
</organism>
<dbReference type="Pfam" id="PF00534">
    <property type="entry name" value="Glycos_transf_1"/>
    <property type="match status" value="1"/>
</dbReference>
<keyword evidence="3" id="KW-0808">Transferase</keyword>
<dbReference type="InterPro" id="IPR001296">
    <property type="entry name" value="Glyco_trans_1"/>
</dbReference>
<reference evidence="4" key="1">
    <citation type="submission" date="2015-07" db="EMBL/GenBank/DDBJ databases">
        <title>Genome sequencing project for genomic taxonomy and phylogenomics of Bacillus-like bacteria.</title>
        <authorList>
            <person name="Liu B."/>
            <person name="Wang J."/>
            <person name="Zhu Y."/>
            <person name="Liu G."/>
            <person name="Chen Q."/>
            <person name="Chen Z."/>
            <person name="Lan J."/>
            <person name="Che J."/>
            <person name="Ge C."/>
            <person name="Shi H."/>
            <person name="Pan Z."/>
            <person name="Liu X."/>
        </authorList>
    </citation>
    <scope>NUCLEOTIDE SEQUENCE [LARGE SCALE GENOMIC DNA]</scope>
    <source>
        <strain evidence="4">FJAT-27997</strain>
    </source>
</reference>
<dbReference type="RefSeq" id="WP_049683731.1">
    <property type="nucleotide sequence ID" value="NZ_LFZW01000001.1"/>
</dbReference>
<gene>
    <name evidence="3" type="ORF">AC625_13515</name>
</gene>
<evidence type="ECO:0000259" key="2">
    <source>
        <dbReference type="Pfam" id="PF13439"/>
    </source>
</evidence>
<proteinExistence type="predicted"/>
<evidence type="ECO:0000259" key="1">
    <source>
        <dbReference type="Pfam" id="PF00534"/>
    </source>
</evidence>
<dbReference type="Gene3D" id="3.40.50.2000">
    <property type="entry name" value="Glycogen Phosphorylase B"/>
    <property type="match status" value="2"/>
</dbReference>
<dbReference type="CDD" id="cd03801">
    <property type="entry name" value="GT4_PimA-like"/>
    <property type="match status" value="1"/>
</dbReference>
<dbReference type="OrthoDB" id="139410at2"/>
<evidence type="ECO:0000313" key="3">
    <source>
        <dbReference type="EMBL" id="KMY52345.1"/>
    </source>
</evidence>
<dbReference type="GO" id="GO:0016757">
    <property type="term" value="F:glycosyltransferase activity"/>
    <property type="evidence" value="ECO:0007669"/>
    <property type="project" value="InterPro"/>
</dbReference>
<dbReference type="STRING" id="1679170.AC625_13515"/>